<evidence type="ECO:0000256" key="1">
    <source>
        <dbReference type="SAM" id="MobiDB-lite"/>
    </source>
</evidence>
<feature type="transmembrane region" description="Helical" evidence="2">
    <location>
        <begin position="43"/>
        <end position="61"/>
    </location>
</feature>
<reference evidence="3 4" key="1">
    <citation type="journal article" date="2019" name="Int. J. Syst. Evol. Microbiol.">
        <title>The Global Catalogue of Microorganisms (GCM) 10K type strain sequencing project: providing services to taxonomists for standard genome sequencing and annotation.</title>
        <authorList>
            <consortium name="The Broad Institute Genomics Platform"/>
            <consortium name="The Broad Institute Genome Sequencing Center for Infectious Disease"/>
            <person name="Wu L."/>
            <person name="Ma J."/>
        </authorList>
    </citation>
    <scope>NUCLEOTIDE SEQUENCE [LARGE SCALE GENOMIC DNA]</scope>
    <source>
        <strain evidence="3 4">JCM 16013</strain>
    </source>
</reference>
<dbReference type="RefSeq" id="WP_344658065.1">
    <property type="nucleotide sequence ID" value="NZ_BAAAQM010000018.1"/>
</dbReference>
<dbReference type="Proteomes" id="UP001499854">
    <property type="component" value="Unassembled WGS sequence"/>
</dbReference>
<keyword evidence="2" id="KW-1133">Transmembrane helix</keyword>
<keyword evidence="2" id="KW-0812">Transmembrane</keyword>
<dbReference type="EMBL" id="BAAAQM010000018">
    <property type="protein sequence ID" value="GAA1972198.1"/>
    <property type="molecule type" value="Genomic_DNA"/>
</dbReference>
<name>A0ABN2RNI7_9ACTN</name>
<evidence type="ECO:0000313" key="4">
    <source>
        <dbReference type="Proteomes" id="UP001499854"/>
    </source>
</evidence>
<protein>
    <submittedName>
        <fullName evidence="3">Uncharacterized protein</fullName>
    </submittedName>
</protein>
<sequence length="320" mass="32008">MSDDLTRAMRATAENLTPDIGRLTAGGVERGVRKRRARRISQIAGAAASVTAVFGVVAAVAPGSHDAPASAAAGVAPGAVAATSPAAPASTHSAAVGATPTQDPSTAKSPSASPALPAAIPPQPAPSAPPVSGEDMVKLLKEQIAGMGFSSVTVLNKADTKTAGGPFAVLKVSFSAGQGDVSVSLEDQAWGNVHYGSPLPKGVTIHTLADGSHVVIYNGLQWPAGNGDPSAKRLDATWYRNDGVAVNVEAINEVVEKGATTATAVPLTPDQAEKIATASVWDAAAKSKAYQGWLDYQSAMAANGKPVSPNGSTPAGSGAH</sequence>
<organism evidence="3 4">
    <name type="scientific">Catenulispora subtropica</name>
    <dbReference type="NCBI Taxonomy" id="450798"/>
    <lineage>
        <taxon>Bacteria</taxon>
        <taxon>Bacillati</taxon>
        <taxon>Actinomycetota</taxon>
        <taxon>Actinomycetes</taxon>
        <taxon>Catenulisporales</taxon>
        <taxon>Catenulisporaceae</taxon>
        <taxon>Catenulispora</taxon>
    </lineage>
</organism>
<keyword evidence="4" id="KW-1185">Reference proteome</keyword>
<evidence type="ECO:0000256" key="2">
    <source>
        <dbReference type="SAM" id="Phobius"/>
    </source>
</evidence>
<feature type="region of interest" description="Disordered" evidence="1">
    <location>
        <begin position="91"/>
        <end position="133"/>
    </location>
</feature>
<proteinExistence type="predicted"/>
<accession>A0ABN2RNI7</accession>
<evidence type="ECO:0000313" key="3">
    <source>
        <dbReference type="EMBL" id="GAA1972198.1"/>
    </source>
</evidence>
<feature type="compositionally biased region" description="Low complexity" evidence="1">
    <location>
        <begin position="91"/>
        <end position="118"/>
    </location>
</feature>
<gene>
    <name evidence="3" type="ORF">GCM10009838_34640</name>
</gene>
<keyword evidence="2" id="KW-0472">Membrane</keyword>
<feature type="compositionally biased region" description="Pro residues" evidence="1">
    <location>
        <begin position="119"/>
        <end position="129"/>
    </location>
</feature>
<comment type="caution">
    <text evidence="3">The sequence shown here is derived from an EMBL/GenBank/DDBJ whole genome shotgun (WGS) entry which is preliminary data.</text>
</comment>